<keyword evidence="3" id="KW-0804">Transcription</keyword>
<keyword evidence="1" id="KW-0805">Transcription regulation</keyword>
<dbReference type="InterPro" id="IPR036390">
    <property type="entry name" value="WH_DNA-bd_sf"/>
</dbReference>
<name>A0AAW5W4R0_9BURK</name>
<evidence type="ECO:0000313" key="6">
    <source>
        <dbReference type="Proteomes" id="UP001208074"/>
    </source>
</evidence>
<dbReference type="PRINTS" id="PR00598">
    <property type="entry name" value="HTHMARR"/>
</dbReference>
<dbReference type="PANTHER" id="PTHR42756">
    <property type="entry name" value="TRANSCRIPTIONAL REGULATOR, MARR"/>
    <property type="match status" value="1"/>
</dbReference>
<sequence length="171" mass="19249">MFELKDLPSYDTLVTLGAEYSNPDVDGLHTWLIWASATSEMLSAFEANLDRTSGLSQTQFFVLILLKRNPEGLSIGVLADGVSVTSQTMTRIIDRMEAAGLCDREQHPQDRRAWVVRLTEHGAQVLGQALPAHYVWVAKLMSHFDESEREMLIRLMFKMKREGVLPKENGG</sequence>
<evidence type="ECO:0000313" key="5">
    <source>
        <dbReference type="EMBL" id="MCX5567309.1"/>
    </source>
</evidence>
<evidence type="ECO:0000259" key="4">
    <source>
        <dbReference type="PROSITE" id="PS50995"/>
    </source>
</evidence>
<evidence type="ECO:0000256" key="1">
    <source>
        <dbReference type="ARBA" id="ARBA00023015"/>
    </source>
</evidence>
<dbReference type="Gene3D" id="1.10.10.10">
    <property type="entry name" value="Winged helix-like DNA-binding domain superfamily/Winged helix DNA-binding domain"/>
    <property type="match status" value="1"/>
</dbReference>
<gene>
    <name evidence="5" type="ORF">OSH02_18205</name>
</gene>
<feature type="domain" description="HTH marR-type" evidence="4">
    <location>
        <begin position="34"/>
        <end position="161"/>
    </location>
</feature>
<dbReference type="GO" id="GO:0003677">
    <property type="term" value="F:DNA binding"/>
    <property type="evidence" value="ECO:0007669"/>
    <property type="project" value="UniProtKB-KW"/>
</dbReference>
<dbReference type="InterPro" id="IPR036388">
    <property type="entry name" value="WH-like_DNA-bd_sf"/>
</dbReference>
<dbReference type="EMBL" id="JAPKNB010000018">
    <property type="protein sequence ID" value="MCX5567309.1"/>
    <property type="molecule type" value="Genomic_DNA"/>
</dbReference>
<evidence type="ECO:0000256" key="2">
    <source>
        <dbReference type="ARBA" id="ARBA00023125"/>
    </source>
</evidence>
<dbReference type="InterPro" id="IPR000835">
    <property type="entry name" value="HTH_MarR-typ"/>
</dbReference>
<evidence type="ECO:0000256" key="3">
    <source>
        <dbReference type="ARBA" id="ARBA00023163"/>
    </source>
</evidence>
<dbReference type="Proteomes" id="UP001208074">
    <property type="component" value="Unassembled WGS sequence"/>
</dbReference>
<dbReference type="SMART" id="SM00347">
    <property type="entry name" value="HTH_MARR"/>
    <property type="match status" value="1"/>
</dbReference>
<dbReference type="AlphaFoldDB" id="A0AAW5W4R0"/>
<dbReference type="SUPFAM" id="SSF46785">
    <property type="entry name" value="Winged helix' DNA-binding domain"/>
    <property type="match status" value="1"/>
</dbReference>
<dbReference type="Pfam" id="PF01047">
    <property type="entry name" value="MarR"/>
    <property type="match status" value="1"/>
</dbReference>
<dbReference type="PANTHER" id="PTHR42756:SF1">
    <property type="entry name" value="TRANSCRIPTIONAL REPRESSOR OF EMRAB OPERON"/>
    <property type="match status" value="1"/>
</dbReference>
<dbReference type="GO" id="GO:0003700">
    <property type="term" value="F:DNA-binding transcription factor activity"/>
    <property type="evidence" value="ECO:0007669"/>
    <property type="project" value="InterPro"/>
</dbReference>
<proteinExistence type="predicted"/>
<organism evidence="5 6">
    <name type="scientific">Alcaligenes phenolicus</name>
    <dbReference type="NCBI Taxonomy" id="232846"/>
    <lineage>
        <taxon>Bacteria</taxon>
        <taxon>Pseudomonadati</taxon>
        <taxon>Pseudomonadota</taxon>
        <taxon>Betaproteobacteria</taxon>
        <taxon>Burkholderiales</taxon>
        <taxon>Alcaligenaceae</taxon>
        <taxon>Alcaligenes</taxon>
    </lineage>
</organism>
<keyword evidence="2" id="KW-0238">DNA-binding</keyword>
<comment type="caution">
    <text evidence="5">The sequence shown here is derived from an EMBL/GenBank/DDBJ whole genome shotgun (WGS) entry which is preliminary data.</text>
</comment>
<dbReference type="PROSITE" id="PS50995">
    <property type="entry name" value="HTH_MARR_2"/>
    <property type="match status" value="1"/>
</dbReference>
<dbReference type="PROSITE" id="PS01117">
    <property type="entry name" value="HTH_MARR_1"/>
    <property type="match status" value="1"/>
</dbReference>
<accession>A0AAW5W4R0</accession>
<protein>
    <submittedName>
        <fullName evidence="5">MarR family transcriptional regulator</fullName>
    </submittedName>
</protein>
<dbReference type="RefSeq" id="WP_026484776.1">
    <property type="nucleotide sequence ID" value="NZ_JAPKNB010000018.1"/>
</dbReference>
<reference evidence="5" key="1">
    <citation type="submission" date="2022-11" db="EMBL/GenBank/DDBJ databases">
        <title>Biodiversity and phylogenetic relationships of bacteria.</title>
        <authorList>
            <person name="Machado R.A.R."/>
            <person name="Bhat A."/>
            <person name="Loulou A."/>
            <person name="Kallel S."/>
        </authorList>
    </citation>
    <scope>NUCLEOTIDE SEQUENCE</scope>
    <source>
        <strain evidence="5">DSM 16503</strain>
    </source>
</reference>
<dbReference type="InterPro" id="IPR023187">
    <property type="entry name" value="Tscrpt_reg_MarR-type_CS"/>
</dbReference>